<gene>
    <name evidence="2" type="ORF">DVH24_034087</name>
</gene>
<evidence type="ECO:0000256" key="1">
    <source>
        <dbReference type="SAM" id="Phobius"/>
    </source>
</evidence>
<keyword evidence="3" id="KW-1185">Reference proteome</keyword>
<feature type="transmembrane region" description="Helical" evidence="1">
    <location>
        <begin position="118"/>
        <end position="137"/>
    </location>
</feature>
<dbReference type="Proteomes" id="UP000290289">
    <property type="component" value="Chromosome 1"/>
</dbReference>
<feature type="transmembrane region" description="Helical" evidence="1">
    <location>
        <begin position="180"/>
        <end position="201"/>
    </location>
</feature>
<reference evidence="2 3" key="1">
    <citation type="submission" date="2018-10" db="EMBL/GenBank/DDBJ databases">
        <title>A high-quality apple genome assembly.</title>
        <authorList>
            <person name="Hu J."/>
        </authorList>
    </citation>
    <scope>NUCLEOTIDE SEQUENCE [LARGE SCALE GENOMIC DNA]</scope>
    <source>
        <strain evidence="3">cv. HFTH1</strain>
        <tissue evidence="2">Young leaf</tissue>
    </source>
</reference>
<keyword evidence="1" id="KW-0812">Transmembrane</keyword>
<organism evidence="2 3">
    <name type="scientific">Malus domestica</name>
    <name type="common">Apple</name>
    <name type="synonym">Pyrus malus</name>
    <dbReference type="NCBI Taxonomy" id="3750"/>
    <lineage>
        <taxon>Eukaryota</taxon>
        <taxon>Viridiplantae</taxon>
        <taxon>Streptophyta</taxon>
        <taxon>Embryophyta</taxon>
        <taxon>Tracheophyta</taxon>
        <taxon>Spermatophyta</taxon>
        <taxon>Magnoliopsida</taxon>
        <taxon>eudicotyledons</taxon>
        <taxon>Gunneridae</taxon>
        <taxon>Pentapetalae</taxon>
        <taxon>rosids</taxon>
        <taxon>fabids</taxon>
        <taxon>Rosales</taxon>
        <taxon>Rosaceae</taxon>
        <taxon>Amygdaloideae</taxon>
        <taxon>Maleae</taxon>
        <taxon>Malus</taxon>
    </lineage>
</organism>
<proteinExistence type="predicted"/>
<sequence length="311" mass="35090">MTSFFAKWELECSYTICSDGKFELLCLWNISNFFIFVFGGGNFTLLYFWNVSDLFIFGFCHTYIRRDPFDGFDQFGTGFSNDADFLNHLWQCDKDFDPPATNLPNPVPSPFSWSSSSMLSILPLSSSEIFIGSLFLSKIEQRRLLFLFSSFFFCLLAFFFNNENLLTAMPSSSSVTGLEVVTWVGVASPHLGCLGTSFHYCCLRQRITGIMDDALNSLDFIRSSTSSRMCSIFKLSKLHYSSSPNSTAIAAASTNYLKLVILVTMVKISEELQALVTIVKQLAGRESRRLTLCLKLQLPLHLCHGCLCYCM</sequence>
<protein>
    <submittedName>
        <fullName evidence="2">Uncharacterized protein</fullName>
    </submittedName>
</protein>
<keyword evidence="1" id="KW-1133">Transmembrane helix</keyword>
<feature type="transmembrane region" description="Helical" evidence="1">
    <location>
        <begin position="144"/>
        <end position="160"/>
    </location>
</feature>
<dbReference type="AlphaFoldDB" id="A0A498KMU3"/>
<feature type="transmembrane region" description="Helical" evidence="1">
    <location>
        <begin position="30"/>
        <end position="49"/>
    </location>
</feature>
<keyword evidence="1" id="KW-0472">Membrane</keyword>
<accession>A0A498KMU3</accession>
<evidence type="ECO:0000313" key="3">
    <source>
        <dbReference type="Proteomes" id="UP000290289"/>
    </source>
</evidence>
<name>A0A498KMU3_MALDO</name>
<evidence type="ECO:0000313" key="2">
    <source>
        <dbReference type="EMBL" id="RXI09470.1"/>
    </source>
</evidence>
<dbReference type="EMBL" id="RDQH01000327">
    <property type="protein sequence ID" value="RXI09470.1"/>
    <property type="molecule type" value="Genomic_DNA"/>
</dbReference>
<comment type="caution">
    <text evidence="2">The sequence shown here is derived from an EMBL/GenBank/DDBJ whole genome shotgun (WGS) entry which is preliminary data.</text>
</comment>